<dbReference type="AlphaFoldDB" id="A0A4Z1A923"/>
<evidence type="ECO:0000313" key="1">
    <source>
        <dbReference type="EMBL" id="TGM95921.1"/>
    </source>
</evidence>
<dbReference type="EMBL" id="RQHS01000023">
    <property type="protein sequence ID" value="TGM95921.1"/>
    <property type="molecule type" value="Genomic_DNA"/>
</dbReference>
<evidence type="ECO:0000313" key="2">
    <source>
        <dbReference type="Proteomes" id="UP000297241"/>
    </source>
</evidence>
<name>A0A4Z1A923_9LEPT</name>
<keyword evidence="2" id="KW-1185">Reference proteome</keyword>
<comment type="caution">
    <text evidence="1">The sequence shown here is derived from an EMBL/GenBank/DDBJ whole genome shotgun (WGS) entry which is preliminary data.</text>
</comment>
<reference evidence="1" key="1">
    <citation type="journal article" date="2019" name="PLoS Negl. Trop. Dis.">
        <title>Revisiting the worldwide diversity of Leptospira species in the environment.</title>
        <authorList>
            <person name="Vincent A.T."/>
            <person name="Schiettekatte O."/>
            <person name="Bourhy P."/>
            <person name="Veyrier F.J."/>
            <person name="Picardeau M."/>
        </authorList>
    </citation>
    <scope>NUCLEOTIDE SEQUENCE [LARGE SCALE GENOMIC DNA]</scope>
    <source>
        <strain evidence="1">201601113</strain>
    </source>
</reference>
<dbReference type="OrthoDB" id="334545at2"/>
<dbReference type="Proteomes" id="UP000297241">
    <property type="component" value="Unassembled WGS sequence"/>
</dbReference>
<dbReference type="RefSeq" id="WP_135758245.1">
    <property type="nucleotide sequence ID" value="NZ_RQHS01000023.1"/>
</dbReference>
<organism evidence="1 2">
    <name type="scientific">Leptospira dzoumogneensis</name>
    <dbReference type="NCBI Taxonomy" id="2484904"/>
    <lineage>
        <taxon>Bacteria</taxon>
        <taxon>Pseudomonadati</taxon>
        <taxon>Spirochaetota</taxon>
        <taxon>Spirochaetia</taxon>
        <taxon>Leptospirales</taxon>
        <taxon>Leptospiraceae</taxon>
        <taxon>Leptospira</taxon>
    </lineage>
</organism>
<accession>A0A4Z1A923</accession>
<proteinExistence type="predicted"/>
<sequence length="173" mass="18151">MLIAHNVSCGLVLTGTDVGKEFLGLSEPDKKEPDKQAAAILSVLGVISSPYLLQFNPPVLALTEGISGSYTVSIKAPIPSEWSGNGESVLQAGLNYINCPPQSDDNPSSVVFSGSSNYSAQQSFARFLEPGSCVIEFFAASYSSDMDFAEGETIGILPVIVNPNAVITASFPD</sequence>
<gene>
    <name evidence="1" type="ORF">EHR06_17770</name>
</gene>
<protein>
    <submittedName>
        <fullName evidence="1">Uncharacterized protein</fullName>
    </submittedName>
</protein>